<dbReference type="InterPro" id="IPR015410">
    <property type="entry name" value="DUF1985"/>
</dbReference>
<comment type="caution">
    <text evidence="2">The sequence shown here is derived from an EMBL/GenBank/DDBJ whole genome shotgun (WGS) entry which is preliminary data.</text>
</comment>
<dbReference type="Pfam" id="PF09331">
    <property type="entry name" value="DUF1985"/>
    <property type="match status" value="1"/>
</dbReference>
<dbReference type="OrthoDB" id="1093260at2759"/>
<gene>
    <name evidence="2" type="ORF">ANE_LOCUS18152</name>
</gene>
<dbReference type="AlphaFoldDB" id="A0A565C2D1"/>
<keyword evidence="3" id="KW-1185">Reference proteome</keyword>
<dbReference type="Proteomes" id="UP000489600">
    <property type="component" value="Unassembled WGS sequence"/>
</dbReference>
<evidence type="ECO:0000313" key="3">
    <source>
        <dbReference type="Proteomes" id="UP000489600"/>
    </source>
</evidence>
<reference evidence="2" key="1">
    <citation type="submission" date="2019-07" db="EMBL/GenBank/DDBJ databases">
        <authorList>
            <person name="Dittberner H."/>
        </authorList>
    </citation>
    <scope>NUCLEOTIDE SEQUENCE [LARGE SCALE GENOMIC DNA]</scope>
</reference>
<organism evidence="2 3">
    <name type="scientific">Arabis nemorensis</name>
    <dbReference type="NCBI Taxonomy" id="586526"/>
    <lineage>
        <taxon>Eukaryota</taxon>
        <taxon>Viridiplantae</taxon>
        <taxon>Streptophyta</taxon>
        <taxon>Embryophyta</taxon>
        <taxon>Tracheophyta</taxon>
        <taxon>Spermatophyta</taxon>
        <taxon>Magnoliopsida</taxon>
        <taxon>eudicotyledons</taxon>
        <taxon>Gunneridae</taxon>
        <taxon>Pentapetalae</taxon>
        <taxon>rosids</taxon>
        <taxon>malvids</taxon>
        <taxon>Brassicales</taxon>
        <taxon>Brassicaceae</taxon>
        <taxon>Arabideae</taxon>
        <taxon>Arabis</taxon>
    </lineage>
</organism>
<dbReference type="EMBL" id="CABITT030000006">
    <property type="protein sequence ID" value="VVB07708.1"/>
    <property type="molecule type" value="Genomic_DNA"/>
</dbReference>
<proteinExistence type="predicted"/>
<accession>A0A565C2D1</accession>
<name>A0A565C2D1_9BRAS</name>
<sequence length="177" mass="20595">MERSLHHNCKLGDFDKMLEAVGEEVFNDIMNNHGVGVILKLALSKMIWTAKPIQHILGNQLTIDTMNEIWVLVGGRPMRFSLHEFAEITTLKCDPFYDKDILDVDHTYLWKDMKVDVGLAPSWDELIAVFDFYRTWSYEKRKMVALLFVLHVGIYEFARSSRIPLMAAKRVFESRSI</sequence>
<evidence type="ECO:0000259" key="1">
    <source>
        <dbReference type="Pfam" id="PF09331"/>
    </source>
</evidence>
<feature type="domain" description="DUF1985" evidence="1">
    <location>
        <begin position="58"/>
        <end position="174"/>
    </location>
</feature>
<protein>
    <recommendedName>
        <fullName evidence="1">DUF1985 domain-containing protein</fullName>
    </recommendedName>
</protein>
<evidence type="ECO:0000313" key="2">
    <source>
        <dbReference type="EMBL" id="VVB07708.1"/>
    </source>
</evidence>